<dbReference type="GeneID" id="70293211"/>
<organism evidence="3 4">
    <name type="scientific">Emericellopsis atlantica</name>
    <dbReference type="NCBI Taxonomy" id="2614577"/>
    <lineage>
        <taxon>Eukaryota</taxon>
        <taxon>Fungi</taxon>
        <taxon>Dikarya</taxon>
        <taxon>Ascomycota</taxon>
        <taxon>Pezizomycotina</taxon>
        <taxon>Sordariomycetes</taxon>
        <taxon>Hypocreomycetidae</taxon>
        <taxon>Hypocreales</taxon>
        <taxon>Bionectriaceae</taxon>
        <taxon>Emericellopsis</taxon>
    </lineage>
</organism>
<dbReference type="GO" id="GO:0005739">
    <property type="term" value="C:mitochondrion"/>
    <property type="evidence" value="ECO:0007669"/>
    <property type="project" value="TreeGrafter"/>
</dbReference>
<evidence type="ECO:0000313" key="3">
    <source>
        <dbReference type="EMBL" id="KAG9252961.1"/>
    </source>
</evidence>
<dbReference type="AlphaFoldDB" id="A0A9P8CPP5"/>
<keyword evidence="4" id="KW-1185">Reference proteome</keyword>
<name>A0A9P8CPP5_9HYPO</name>
<evidence type="ECO:0000313" key="4">
    <source>
        <dbReference type="Proteomes" id="UP000887229"/>
    </source>
</evidence>
<proteinExistence type="inferred from homology"/>
<protein>
    <submittedName>
        <fullName evidence="3">Saccharopine dehydrogenase-domain-containing protein</fullName>
    </submittedName>
</protein>
<dbReference type="InterPro" id="IPR036291">
    <property type="entry name" value="NAD(P)-bd_dom_sf"/>
</dbReference>
<comment type="similarity">
    <text evidence="1">Belongs to the saccharopine dehydrogenase family.</text>
</comment>
<dbReference type="PANTHER" id="PTHR12286">
    <property type="entry name" value="SACCHAROPINE DEHYDROGENASE-LIKE OXIDOREDUCTASE"/>
    <property type="match status" value="1"/>
</dbReference>
<feature type="domain" description="Saccharopine dehydrogenase NADP binding" evidence="2">
    <location>
        <begin position="14"/>
        <end position="143"/>
    </location>
</feature>
<comment type="caution">
    <text evidence="3">The sequence shown here is derived from an EMBL/GenBank/DDBJ whole genome shotgun (WGS) entry which is preliminary data.</text>
</comment>
<dbReference type="GO" id="GO:0005811">
    <property type="term" value="C:lipid droplet"/>
    <property type="evidence" value="ECO:0007669"/>
    <property type="project" value="TreeGrafter"/>
</dbReference>
<gene>
    <name evidence="3" type="ORF">F5Z01DRAFT_637714</name>
</gene>
<dbReference type="Proteomes" id="UP000887229">
    <property type="component" value="Unassembled WGS sequence"/>
</dbReference>
<dbReference type="InterPro" id="IPR005097">
    <property type="entry name" value="Sacchrp_dh_NADP-bd"/>
</dbReference>
<evidence type="ECO:0000256" key="1">
    <source>
        <dbReference type="ARBA" id="ARBA00038048"/>
    </source>
</evidence>
<reference evidence="3" key="1">
    <citation type="journal article" date="2021" name="IMA Fungus">
        <title>Genomic characterization of three marine fungi, including Emericellopsis atlantica sp. nov. with signatures of a generalist lifestyle and marine biomass degradation.</title>
        <authorList>
            <person name="Hagestad O.C."/>
            <person name="Hou L."/>
            <person name="Andersen J.H."/>
            <person name="Hansen E.H."/>
            <person name="Altermark B."/>
            <person name="Li C."/>
            <person name="Kuhnert E."/>
            <person name="Cox R.J."/>
            <person name="Crous P.W."/>
            <person name="Spatafora J.W."/>
            <person name="Lail K."/>
            <person name="Amirebrahimi M."/>
            <person name="Lipzen A."/>
            <person name="Pangilinan J."/>
            <person name="Andreopoulos W."/>
            <person name="Hayes R.D."/>
            <person name="Ng V."/>
            <person name="Grigoriev I.V."/>
            <person name="Jackson S.A."/>
            <person name="Sutton T.D.S."/>
            <person name="Dobson A.D.W."/>
            <person name="Rama T."/>
        </authorList>
    </citation>
    <scope>NUCLEOTIDE SEQUENCE</scope>
    <source>
        <strain evidence="3">TS7</strain>
    </source>
</reference>
<dbReference type="OrthoDB" id="10268090at2759"/>
<dbReference type="InterPro" id="IPR051276">
    <property type="entry name" value="Saccharopine_DH-like_oxidrdct"/>
</dbReference>
<evidence type="ECO:0000259" key="2">
    <source>
        <dbReference type="Pfam" id="PF03435"/>
    </source>
</evidence>
<dbReference type="Gene3D" id="3.40.50.720">
    <property type="entry name" value="NAD(P)-binding Rossmann-like Domain"/>
    <property type="match status" value="1"/>
</dbReference>
<dbReference type="RefSeq" id="XP_046116885.1">
    <property type="nucleotide sequence ID" value="XM_046262308.1"/>
</dbReference>
<dbReference type="Pfam" id="PF03435">
    <property type="entry name" value="Sacchrp_dh_NADP"/>
    <property type="match status" value="1"/>
</dbReference>
<dbReference type="PANTHER" id="PTHR12286:SF5">
    <property type="entry name" value="SACCHAROPINE DEHYDROGENASE-LIKE OXIDOREDUCTASE"/>
    <property type="match status" value="1"/>
</dbReference>
<accession>A0A9P8CPP5</accession>
<dbReference type="SUPFAM" id="SSF51735">
    <property type="entry name" value="NAD(P)-binding Rossmann-fold domains"/>
    <property type="match status" value="1"/>
</dbReference>
<dbReference type="GO" id="GO:0005886">
    <property type="term" value="C:plasma membrane"/>
    <property type="evidence" value="ECO:0007669"/>
    <property type="project" value="TreeGrafter"/>
</dbReference>
<sequence>MVAAKDKASRPYGIIVMGATGVTGTMVCEHIAANLPTNLEWAIAGRSPERLSTLAAKLKSACPDRVQPSLEVVIPNDPTTLGAAIGKAKVCISVVVYHEDGESVVQACVQQGTDYVDCASVPVLLRDWISKYHKQAEENGVALIHACGALSGEMDLLAIHAHRTISEKWATQMGKVTLRADYLDTRCFNTQADGPSSSNVSGGTLRTMITVASGGPKDTAAAGDPSLLTPVPYTTTVNTVRGVHRHPVLGLLSDSSMTGLQARTLINRSWGLLGGPKGSWGPKFQYNQYERAHSYLGGILSVLRYQTIIFLLSLVRFAWFKNLLLRSIPPVGSGPTAEESKSQPFTATVLVEADPSVEKNRGKGCLVKMRYAAGSYPFVAMLLAQAGATLLYDRNLSAGNQGGSLTAGVLGPDFVKRAESGGLEIETTMLYDLQC</sequence>
<dbReference type="EMBL" id="MU251259">
    <property type="protein sequence ID" value="KAG9252961.1"/>
    <property type="molecule type" value="Genomic_DNA"/>
</dbReference>
<dbReference type="GO" id="GO:0009247">
    <property type="term" value="P:glycolipid biosynthetic process"/>
    <property type="evidence" value="ECO:0007669"/>
    <property type="project" value="TreeGrafter"/>
</dbReference>